<dbReference type="HOGENOM" id="CLU_3178702_0_0_2"/>
<dbReference type="InterPro" id="IPR013087">
    <property type="entry name" value="Znf_C2H2_type"/>
</dbReference>
<dbReference type="AlphaFoldDB" id="K0ID29"/>
<dbReference type="EMBL" id="CP002408">
    <property type="protein sequence ID" value="AFU59286.1"/>
    <property type="molecule type" value="Genomic_DNA"/>
</dbReference>
<evidence type="ECO:0000259" key="1">
    <source>
        <dbReference type="PROSITE" id="PS50157"/>
    </source>
</evidence>
<proteinExistence type="predicted"/>
<dbReference type="SUPFAM" id="SSF57667">
    <property type="entry name" value="beta-beta-alpha zinc fingers"/>
    <property type="match status" value="1"/>
</dbReference>
<name>K0ID29_NITGG</name>
<dbReference type="GeneID" id="96991296"/>
<organism evidence="2 3">
    <name type="scientific">Nitrososphaera gargensis (strain Ga9.2)</name>
    <dbReference type="NCBI Taxonomy" id="1237085"/>
    <lineage>
        <taxon>Archaea</taxon>
        <taxon>Nitrososphaerota</taxon>
        <taxon>Nitrososphaeria</taxon>
        <taxon>Nitrososphaerales</taxon>
        <taxon>Nitrososphaeraceae</taxon>
        <taxon>Nitrososphaera</taxon>
    </lineage>
</organism>
<feature type="domain" description="C2H2-type" evidence="1">
    <location>
        <begin position="10"/>
        <end position="38"/>
    </location>
</feature>
<keyword evidence="3" id="KW-1185">Reference proteome</keyword>
<dbReference type="PROSITE" id="PS50157">
    <property type="entry name" value="ZINC_FINGER_C2H2_2"/>
    <property type="match status" value="1"/>
</dbReference>
<sequence length="46" mass="5050">MGASQAEPRHECRVCGRMFKTLEDLMMHNREAHVGGTTATTTGQAM</sequence>
<dbReference type="Proteomes" id="UP000008037">
    <property type="component" value="Chromosome"/>
</dbReference>
<dbReference type="Pfam" id="PF13912">
    <property type="entry name" value="zf-C2H2_6"/>
    <property type="match status" value="1"/>
</dbReference>
<gene>
    <name evidence="2" type="ordered locus">Ngar_c23610</name>
</gene>
<dbReference type="PROSITE" id="PS00028">
    <property type="entry name" value="ZINC_FINGER_C2H2_1"/>
    <property type="match status" value="1"/>
</dbReference>
<dbReference type="RefSeq" id="WP_015019821.1">
    <property type="nucleotide sequence ID" value="NC_018719.1"/>
</dbReference>
<evidence type="ECO:0000313" key="2">
    <source>
        <dbReference type="EMBL" id="AFU59286.1"/>
    </source>
</evidence>
<protein>
    <submittedName>
        <fullName evidence="2">Zinc finger C2H2 domain-containing protein</fullName>
    </submittedName>
</protein>
<evidence type="ECO:0000313" key="3">
    <source>
        <dbReference type="Proteomes" id="UP000008037"/>
    </source>
</evidence>
<dbReference type="KEGG" id="nga:Ngar_c23610"/>
<accession>K0ID29</accession>
<reference evidence="2 3" key="1">
    <citation type="journal article" date="2012" name="Environ. Microbiol.">
        <title>The genome of the ammonia-oxidizing Candidatus Nitrososphaera gargensis: insights into metabolic versatility and environmental adaptations.</title>
        <authorList>
            <person name="Spang A."/>
            <person name="Poehlein A."/>
            <person name="Offre P."/>
            <person name="Zumbragel S."/>
            <person name="Haider S."/>
            <person name="Rychlik N."/>
            <person name="Nowka B."/>
            <person name="Schmeisser C."/>
            <person name="Lebedeva E.V."/>
            <person name="Rattei T."/>
            <person name="Bohm C."/>
            <person name="Schmid M."/>
            <person name="Galushko A."/>
            <person name="Hatzenpichler R."/>
            <person name="Weinmaier T."/>
            <person name="Daniel R."/>
            <person name="Schleper C."/>
            <person name="Spieck E."/>
            <person name="Streit W."/>
            <person name="Wagner M."/>
        </authorList>
    </citation>
    <scope>NUCLEOTIDE SEQUENCE [LARGE SCALE GENOMIC DNA]</scope>
    <source>
        <strain evidence="3">Ga9.2</strain>
    </source>
</reference>
<dbReference type="InterPro" id="IPR036236">
    <property type="entry name" value="Znf_C2H2_sf"/>
</dbReference>
<dbReference type="InParanoid" id="K0ID29"/>
<dbReference type="BioCyc" id="CNIT1237085:G1324-2359-MONOMER"/>